<comment type="caution">
    <text evidence="1">The sequence shown here is derived from an EMBL/GenBank/DDBJ whole genome shotgun (WGS) entry which is preliminary data.</text>
</comment>
<organism evidence="1 2">
    <name type="scientific">Lactuca sativa</name>
    <name type="common">Garden lettuce</name>
    <dbReference type="NCBI Taxonomy" id="4236"/>
    <lineage>
        <taxon>Eukaryota</taxon>
        <taxon>Viridiplantae</taxon>
        <taxon>Streptophyta</taxon>
        <taxon>Embryophyta</taxon>
        <taxon>Tracheophyta</taxon>
        <taxon>Spermatophyta</taxon>
        <taxon>Magnoliopsida</taxon>
        <taxon>eudicotyledons</taxon>
        <taxon>Gunneridae</taxon>
        <taxon>Pentapetalae</taxon>
        <taxon>asterids</taxon>
        <taxon>campanulids</taxon>
        <taxon>Asterales</taxon>
        <taxon>Asteraceae</taxon>
        <taxon>Cichorioideae</taxon>
        <taxon>Cichorieae</taxon>
        <taxon>Lactucinae</taxon>
        <taxon>Lactuca</taxon>
    </lineage>
</organism>
<name>A0A9R1UWH3_LACSA</name>
<dbReference type="EMBL" id="NBSK02000007">
    <property type="protein sequence ID" value="KAJ0195200.1"/>
    <property type="molecule type" value="Genomic_DNA"/>
</dbReference>
<dbReference type="AlphaFoldDB" id="A0A9R1UWH3"/>
<dbReference type="Proteomes" id="UP000235145">
    <property type="component" value="Unassembled WGS sequence"/>
</dbReference>
<accession>A0A9R1UWH3</accession>
<proteinExistence type="predicted"/>
<reference evidence="1 2" key="1">
    <citation type="journal article" date="2017" name="Nat. Commun.">
        <title>Genome assembly with in vitro proximity ligation data and whole-genome triplication in lettuce.</title>
        <authorList>
            <person name="Reyes-Chin-Wo S."/>
            <person name="Wang Z."/>
            <person name="Yang X."/>
            <person name="Kozik A."/>
            <person name="Arikit S."/>
            <person name="Song C."/>
            <person name="Xia L."/>
            <person name="Froenicke L."/>
            <person name="Lavelle D.O."/>
            <person name="Truco M.J."/>
            <person name="Xia R."/>
            <person name="Zhu S."/>
            <person name="Xu C."/>
            <person name="Xu H."/>
            <person name="Xu X."/>
            <person name="Cox K."/>
            <person name="Korf I."/>
            <person name="Meyers B.C."/>
            <person name="Michelmore R.W."/>
        </authorList>
    </citation>
    <scope>NUCLEOTIDE SEQUENCE [LARGE SCALE GENOMIC DNA]</scope>
    <source>
        <strain evidence="2">cv. Salinas</strain>
        <tissue evidence="1">Seedlings</tissue>
    </source>
</reference>
<evidence type="ECO:0000313" key="1">
    <source>
        <dbReference type="EMBL" id="KAJ0195200.1"/>
    </source>
</evidence>
<evidence type="ECO:0000313" key="2">
    <source>
        <dbReference type="Proteomes" id="UP000235145"/>
    </source>
</evidence>
<protein>
    <submittedName>
        <fullName evidence="1">Uncharacterized protein</fullName>
    </submittedName>
</protein>
<gene>
    <name evidence="1" type="ORF">LSAT_V11C700374520</name>
</gene>
<sequence>MRGWPAQLTCKGVVGTVLRKFIPKLKSRRLELFQETPFGIFIGMPTPNGDSMLCHLMMLHEVHDVPVDRAGRFRFELQGRVVEYDLLLKDIEYYIKWPTFLTCSNVIMLMKIVFLLKGLIGRDTNMLILSVVYELANNLYNWNK</sequence>
<keyword evidence="2" id="KW-1185">Reference proteome</keyword>